<name>A0AAU8CU85_9HYPH</name>
<evidence type="ECO:0000259" key="2">
    <source>
        <dbReference type="Pfam" id="PF11412"/>
    </source>
</evidence>
<dbReference type="InterPro" id="IPR028250">
    <property type="entry name" value="DsbDN"/>
</dbReference>
<gene>
    <name evidence="3" type="ORF">ABVK50_06975</name>
</gene>
<feature type="chain" id="PRO_5043683755" evidence="1">
    <location>
        <begin position="23"/>
        <end position="267"/>
    </location>
</feature>
<dbReference type="Pfam" id="PF11412">
    <property type="entry name" value="DsbD_N"/>
    <property type="match status" value="1"/>
</dbReference>
<feature type="domain" description="Thiol:disulfide interchange protein DsbD N-terminal" evidence="2">
    <location>
        <begin position="51"/>
        <end position="151"/>
    </location>
</feature>
<reference evidence="3" key="1">
    <citation type="submission" date="2024-06" db="EMBL/GenBank/DDBJ databases">
        <title>Mesorhizobium karijinii sp. nov., a symbiont of the iconic Swainsona formosa from arid Australia.</title>
        <authorList>
            <person name="Hill Y.J."/>
            <person name="Watkin E.L.J."/>
            <person name="O'Hara G.W."/>
            <person name="Terpolilli J."/>
            <person name="Tye M.L."/>
            <person name="Kohlmeier M.G."/>
        </authorList>
    </citation>
    <scope>NUCLEOTIDE SEQUENCE</scope>
    <source>
        <strain evidence="3">WSM2240</strain>
    </source>
</reference>
<evidence type="ECO:0000313" key="3">
    <source>
        <dbReference type="EMBL" id="XCG50222.1"/>
    </source>
</evidence>
<feature type="signal peptide" evidence="1">
    <location>
        <begin position="1"/>
        <end position="22"/>
    </location>
</feature>
<accession>A0AAU8CU85</accession>
<dbReference type="AlphaFoldDB" id="A0AAU8CU85"/>
<organism evidence="3">
    <name type="scientific">Mesorhizobium sp. WSM2240</name>
    <dbReference type="NCBI Taxonomy" id="3228851"/>
    <lineage>
        <taxon>Bacteria</taxon>
        <taxon>Pseudomonadati</taxon>
        <taxon>Pseudomonadota</taxon>
        <taxon>Alphaproteobacteria</taxon>
        <taxon>Hyphomicrobiales</taxon>
        <taxon>Phyllobacteriaceae</taxon>
        <taxon>Mesorhizobium</taxon>
    </lineage>
</organism>
<proteinExistence type="predicted"/>
<evidence type="ECO:0000256" key="1">
    <source>
        <dbReference type="SAM" id="SignalP"/>
    </source>
</evidence>
<keyword evidence="1" id="KW-0732">Signal</keyword>
<dbReference type="EMBL" id="CP159253">
    <property type="protein sequence ID" value="XCG50222.1"/>
    <property type="molecule type" value="Genomic_DNA"/>
</dbReference>
<dbReference type="RefSeq" id="WP_353642248.1">
    <property type="nucleotide sequence ID" value="NZ_CP159253.1"/>
</dbReference>
<sequence length="267" mass="28063">MRNIAIAFLALLLGANPPSALASSSDWFETQGGRLRLVTAGKPDEAGRLKGMLEIDLLPGWKTYWRDPGDAGVPPQIDVSANENIASAEFAFPAPERHNDGSFKWAGYDEPVALPIIFTLKSPANAALIEADVFLGVCETICIPAQTRLSLDPASDPDNPEEVAAVAAAFAALPAPAKPEFGVSATREEGSKLIVEAEFPGNPAAAEFFLAAAEGYAFGTPERVETDGKTLFSVEILARPDKVPAGDGLHYTLVTDAGAVGGLIPFM</sequence>
<protein>
    <submittedName>
        <fullName evidence="3">Protein-disulfide reductase DsbD domain-containing protein</fullName>
    </submittedName>
</protein>